<dbReference type="GO" id="GO:0004527">
    <property type="term" value="F:exonuclease activity"/>
    <property type="evidence" value="ECO:0007669"/>
    <property type="project" value="UniProtKB-KW"/>
</dbReference>
<dbReference type="PANTHER" id="PTHR12415">
    <property type="entry name" value="TYROSYL-DNA PHOSPHODIESTERASE 1"/>
    <property type="match status" value="1"/>
</dbReference>
<protein>
    <submittedName>
        <fullName evidence="12">Tyrosyl-DNA phosphodiesterase 1</fullName>
    </submittedName>
</protein>
<evidence type="ECO:0000256" key="1">
    <source>
        <dbReference type="ARBA" id="ARBA00004123"/>
    </source>
</evidence>
<feature type="site" description="Interaction with DNA" evidence="11">
    <location>
        <position position="248"/>
    </location>
</feature>
<evidence type="ECO:0000256" key="3">
    <source>
        <dbReference type="ARBA" id="ARBA00022722"/>
    </source>
</evidence>
<evidence type="ECO:0000313" key="13">
    <source>
        <dbReference type="EnsemblMetazoa" id="KAF7487988.1"/>
    </source>
</evidence>
<organism evidence="12">
    <name type="scientific">Sarcoptes scabiei</name>
    <name type="common">Itch mite</name>
    <name type="synonym">Acarus scabiei</name>
    <dbReference type="NCBI Taxonomy" id="52283"/>
    <lineage>
        <taxon>Eukaryota</taxon>
        <taxon>Metazoa</taxon>
        <taxon>Ecdysozoa</taxon>
        <taxon>Arthropoda</taxon>
        <taxon>Chelicerata</taxon>
        <taxon>Arachnida</taxon>
        <taxon>Acari</taxon>
        <taxon>Acariformes</taxon>
        <taxon>Sarcoptiformes</taxon>
        <taxon>Astigmata</taxon>
        <taxon>Psoroptidia</taxon>
        <taxon>Sarcoptoidea</taxon>
        <taxon>Sarcoptidae</taxon>
        <taxon>Sarcoptinae</taxon>
        <taxon>Sarcoptes</taxon>
    </lineage>
</organism>
<dbReference type="AlphaFoldDB" id="A0A834R5Z8"/>
<comment type="subcellular location">
    <subcellularLocation>
        <location evidence="1">Nucleus</location>
    </subcellularLocation>
</comment>
<keyword evidence="5" id="KW-0378">Hydrolase</keyword>
<dbReference type="GO" id="GO:0017005">
    <property type="term" value="F:3'-tyrosyl-DNA phosphodiesterase activity"/>
    <property type="evidence" value="ECO:0007669"/>
    <property type="project" value="TreeGrafter"/>
</dbReference>
<reference evidence="12" key="2">
    <citation type="submission" date="2020-01" db="EMBL/GenBank/DDBJ databases">
        <authorList>
            <person name="Korhonen P.K.K."/>
            <person name="Guangxu M.G."/>
            <person name="Wang T.W."/>
            <person name="Stroehlein A.J.S."/>
            <person name="Young N.D."/>
            <person name="Ang C.-S.A."/>
            <person name="Fernando D.W.F."/>
            <person name="Lu H.L."/>
            <person name="Taylor S.T."/>
            <person name="Ehtesham M.E.M."/>
            <person name="Najaraj S.H.N."/>
            <person name="Harsha G.H.G."/>
            <person name="Madugundu A.M."/>
            <person name="Renuse S.R."/>
            <person name="Holt D.H."/>
            <person name="Pandey A.P."/>
            <person name="Papenfuss A.P."/>
            <person name="Gasser R.B.G."/>
            <person name="Fischer K.F."/>
        </authorList>
    </citation>
    <scope>NUCLEOTIDE SEQUENCE</scope>
    <source>
        <strain evidence="12">SSS_KF_BRIS2020</strain>
    </source>
</reference>
<evidence type="ECO:0000313" key="12">
    <source>
        <dbReference type="EMBL" id="KAF7487988.1"/>
    </source>
</evidence>
<reference evidence="14" key="1">
    <citation type="journal article" date="2020" name="PLoS Negl. Trop. Dis.">
        <title>High-quality nuclear genome for Sarcoptes scabiei-A critical resource for a neglected parasite.</title>
        <authorList>
            <person name="Korhonen P.K."/>
            <person name="Gasser R.B."/>
            <person name="Ma G."/>
            <person name="Wang T."/>
            <person name="Stroehlein A.J."/>
            <person name="Young N.D."/>
            <person name="Ang C.S."/>
            <person name="Fernando D.D."/>
            <person name="Lu H.C."/>
            <person name="Taylor S."/>
            <person name="Reynolds S.L."/>
            <person name="Mofiz E."/>
            <person name="Najaraj S.H."/>
            <person name="Gowda H."/>
            <person name="Madugundu A."/>
            <person name="Renuse S."/>
            <person name="Holt D."/>
            <person name="Pandey A."/>
            <person name="Papenfuss A.T."/>
            <person name="Fischer K."/>
        </authorList>
    </citation>
    <scope>NUCLEOTIDE SEQUENCE [LARGE SCALE GENOMIC DNA]</scope>
</reference>
<proteinExistence type="inferred from homology"/>
<evidence type="ECO:0000256" key="6">
    <source>
        <dbReference type="ARBA" id="ARBA00022839"/>
    </source>
</evidence>
<comment type="similarity">
    <text evidence="2">Belongs to the tyrosyl-DNA phosphodiesterase family.</text>
</comment>
<evidence type="ECO:0000256" key="2">
    <source>
        <dbReference type="ARBA" id="ARBA00010205"/>
    </source>
</evidence>
<dbReference type="EnsemblMetazoa" id="SSS_7832s_mrna">
    <property type="protein sequence ID" value="KAF7487988.1"/>
    <property type="gene ID" value="SSS_7832"/>
</dbReference>
<evidence type="ECO:0000256" key="8">
    <source>
        <dbReference type="ARBA" id="ARBA00023242"/>
    </source>
</evidence>
<dbReference type="Pfam" id="PF06087">
    <property type="entry name" value="Tyr-DNA_phospho"/>
    <property type="match status" value="1"/>
</dbReference>
<keyword evidence="4" id="KW-0227">DNA damage</keyword>
<sequence length="334" mass="38564">MIILHYKIGLRIIILTANLIENDWAFKTQGVWISPILKFNNQANDSITNFKSDIIQYLSFYRNPKINYWIEKLKKCDCSKINVYLIGSVPGRHKGDDRSLYGHLKLRKILKTSPYGPKKETVDWNVVAQFSSIGSLGPKPDKWLTSQFLCSLSTVNSDEISFLKPNLQCIYPSVENVRLSLEGYYAGTSLMYQKSTANRQSYLNDYFFQWKAKRSNRNEASPHIKSYCRYSNDLKSISWFCLTSANLSKSAWGELQVKGSQLFIRSYELGVLFLPELIVKKSAFTISNDDDKSTFPLPFDLPLTPYGPNDTPWTMDINYLDREDSHGRVWDIYD</sequence>
<dbReference type="PANTHER" id="PTHR12415:SF0">
    <property type="entry name" value="TYROSYL-DNA PHOSPHODIESTERASE 1"/>
    <property type="match status" value="1"/>
</dbReference>
<dbReference type="OrthoDB" id="47785at2759"/>
<keyword evidence="7" id="KW-0234">DNA repair</keyword>
<evidence type="ECO:0000256" key="7">
    <source>
        <dbReference type="ARBA" id="ARBA00023204"/>
    </source>
</evidence>
<feature type="active site" description="Proton donor/acceptor" evidence="9">
    <location>
        <position position="223"/>
    </location>
</feature>
<evidence type="ECO:0000313" key="14">
    <source>
        <dbReference type="Proteomes" id="UP000070412"/>
    </source>
</evidence>
<dbReference type="InterPro" id="IPR010347">
    <property type="entry name" value="Tdp1"/>
</dbReference>
<reference evidence="13" key="3">
    <citation type="submission" date="2022-06" db="UniProtKB">
        <authorList>
            <consortium name="EnsemblMetazoa"/>
        </authorList>
    </citation>
    <scope>IDENTIFICATION</scope>
</reference>
<dbReference type="GO" id="GO:0003697">
    <property type="term" value="F:single-stranded DNA binding"/>
    <property type="evidence" value="ECO:0007669"/>
    <property type="project" value="TreeGrafter"/>
</dbReference>
<dbReference type="Gene3D" id="3.30.870.10">
    <property type="entry name" value="Endonuclease Chain A"/>
    <property type="match status" value="2"/>
</dbReference>
<dbReference type="GO" id="GO:0005634">
    <property type="term" value="C:nucleus"/>
    <property type="evidence" value="ECO:0007669"/>
    <property type="project" value="UniProtKB-SubCell"/>
</dbReference>
<dbReference type="GO" id="GO:0006281">
    <property type="term" value="P:DNA repair"/>
    <property type="evidence" value="ECO:0007669"/>
    <property type="project" value="UniProtKB-KW"/>
</dbReference>
<evidence type="ECO:0000256" key="10">
    <source>
        <dbReference type="PIRSR" id="PIRSR610347-2"/>
    </source>
</evidence>
<evidence type="ECO:0000256" key="4">
    <source>
        <dbReference type="ARBA" id="ARBA00022763"/>
    </source>
</evidence>
<feature type="binding site" evidence="10">
    <location>
        <position position="225"/>
    </location>
    <ligand>
        <name>substrate</name>
    </ligand>
</feature>
<evidence type="ECO:0000256" key="11">
    <source>
        <dbReference type="PIRSR" id="PIRSR610347-3"/>
    </source>
</evidence>
<keyword evidence="14" id="KW-1185">Reference proteome</keyword>
<evidence type="ECO:0000256" key="9">
    <source>
        <dbReference type="PIRSR" id="PIRSR610347-1"/>
    </source>
</evidence>
<keyword evidence="3" id="KW-0540">Nuclease</keyword>
<keyword evidence="8" id="KW-0539">Nucleus</keyword>
<gene>
    <name evidence="12" type="ORF">SSS_7832</name>
</gene>
<accession>A0A834R5Z8</accession>
<name>A0A834R5Z8_SARSC</name>
<keyword evidence="6" id="KW-0269">Exonuclease</keyword>
<evidence type="ECO:0000256" key="5">
    <source>
        <dbReference type="ARBA" id="ARBA00022801"/>
    </source>
</evidence>
<dbReference type="SUPFAM" id="SSF56024">
    <property type="entry name" value="Phospholipase D/nuclease"/>
    <property type="match status" value="2"/>
</dbReference>
<dbReference type="GO" id="GO:0003690">
    <property type="term" value="F:double-stranded DNA binding"/>
    <property type="evidence" value="ECO:0007669"/>
    <property type="project" value="TreeGrafter"/>
</dbReference>
<dbReference type="Proteomes" id="UP000070412">
    <property type="component" value="Unassembled WGS sequence"/>
</dbReference>
<dbReference type="EMBL" id="WVUK01000066">
    <property type="protein sequence ID" value="KAF7487988.1"/>
    <property type="molecule type" value="Genomic_DNA"/>
</dbReference>